<feature type="region of interest" description="Disordered" evidence="1">
    <location>
        <begin position="553"/>
        <end position="616"/>
    </location>
</feature>
<keyword evidence="2" id="KW-0812">Transmembrane</keyword>
<feature type="domain" description="Transglutaminase-like" evidence="3">
    <location>
        <begin position="482"/>
        <end position="551"/>
    </location>
</feature>
<dbReference type="SMART" id="SM00460">
    <property type="entry name" value="TGc"/>
    <property type="match status" value="1"/>
</dbReference>
<organism evidence="4 5">
    <name type="scientific">Schaalia naturae</name>
    <dbReference type="NCBI Taxonomy" id="635203"/>
    <lineage>
        <taxon>Bacteria</taxon>
        <taxon>Bacillati</taxon>
        <taxon>Actinomycetota</taxon>
        <taxon>Actinomycetes</taxon>
        <taxon>Actinomycetales</taxon>
        <taxon>Actinomycetaceae</taxon>
        <taxon>Schaalia</taxon>
    </lineage>
</organism>
<dbReference type="Gene3D" id="3.10.620.30">
    <property type="match status" value="1"/>
</dbReference>
<feature type="transmembrane region" description="Helical" evidence="2">
    <location>
        <begin position="67"/>
        <end position="89"/>
    </location>
</feature>
<evidence type="ECO:0000313" key="5">
    <source>
        <dbReference type="Proteomes" id="UP001596527"/>
    </source>
</evidence>
<dbReference type="SUPFAM" id="SSF54001">
    <property type="entry name" value="Cysteine proteinases"/>
    <property type="match status" value="1"/>
</dbReference>
<feature type="compositionally biased region" description="Low complexity" evidence="1">
    <location>
        <begin position="561"/>
        <end position="607"/>
    </location>
</feature>
<proteinExistence type="predicted"/>
<feature type="region of interest" description="Disordered" evidence="1">
    <location>
        <begin position="284"/>
        <end position="308"/>
    </location>
</feature>
<dbReference type="PANTHER" id="PTHR42736:SF1">
    <property type="entry name" value="PROTEIN-GLUTAMINE GAMMA-GLUTAMYLTRANSFERASE"/>
    <property type="match status" value="1"/>
</dbReference>
<dbReference type="PANTHER" id="PTHR42736">
    <property type="entry name" value="PROTEIN-GLUTAMINE GAMMA-GLUTAMYLTRANSFERASE"/>
    <property type="match status" value="1"/>
</dbReference>
<feature type="transmembrane region" description="Helical" evidence="2">
    <location>
        <begin position="169"/>
        <end position="189"/>
    </location>
</feature>
<dbReference type="InterPro" id="IPR052901">
    <property type="entry name" value="Bact_TGase-like"/>
</dbReference>
<dbReference type="InterPro" id="IPR038765">
    <property type="entry name" value="Papain-like_cys_pep_sf"/>
</dbReference>
<sequence>MREAHRRDDGPRLRPLAAAAVVIALFGVALTGLGSVLASGEWARWSLAVAGATVGVAALARSLLPRLRIGACVEGLAAGAVVVVAQVHAAGRLGEWATDPDALVREARLAIYAGSAPVEVGGGLADLVLVACLALAWIAALLLVGMGALLLAGVVPAALLVIGPVVTSMHVSAGLMAACGALLGALLWIGAPPRRGWWRGALAVALTVALAAGLGALLPPSRDRVWNTAAIATGPVWDGVPDVTVTLGEDLRERGDTPVLRYTGPSEGTATRFTLAVLTDLEGGTWRPEEDTGEDSVLNPRSPLDPGDPMAPVWSPSLVASGAMSIRVEGLLSTWLPLSQGTQRVVPDGATGWAASDWRWVAETQTARSESGVTARDDAYTVVACPLLAGQMPNACGSLDDGSSWPVADPAPGLAAYRALPEGVPAEIAEAAGQATLGALTRKDAAEALAGWFRSGSFAYDEDAPYTPGADPDDPYQTMSAFLETRRGYCVHFATAFAVMARSLGMPARIAVGYASRSEGSGWTTVTARDLHAWPEVYFEGVGWVAYEPTPGGAGARADDGSGAAAGTADPGPSGSPASAPTPSGARSADPGAASGPSAADPADGSGPVNGAGSGSSGLGPAGPVAGLLAALAILVAALAPAAIRWRRRRRRRRGIEEGASPAADAWAELVDTALDTGALAPVSGRAPSGGRATASSPPPRARTPEAVAERLGTAMGAGGAAAARALADAVVAERFGGAVSDRAGLRRDLADGIRDLLRAAPLRARFWPRSVVPRLRARPWRR</sequence>
<dbReference type="EMBL" id="JBHTEF010000001">
    <property type="protein sequence ID" value="MFC7581713.1"/>
    <property type="molecule type" value="Genomic_DNA"/>
</dbReference>
<evidence type="ECO:0000313" key="4">
    <source>
        <dbReference type="EMBL" id="MFC7581713.1"/>
    </source>
</evidence>
<dbReference type="Proteomes" id="UP001596527">
    <property type="component" value="Unassembled WGS sequence"/>
</dbReference>
<feature type="transmembrane region" description="Helical" evidence="2">
    <location>
        <begin position="625"/>
        <end position="644"/>
    </location>
</feature>
<feature type="transmembrane region" description="Helical" evidence="2">
    <location>
        <begin position="16"/>
        <end position="36"/>
    </location>
</feature>
<reference evidence="5" key="1">
    <citation type="journal article" date="2019" name="Int. J. Syst. Evol. Microbiol.">
        <title>The Global Catalogue of Microorganisms (GCM) 10K type strain sequencing project: providing services to taxonomists for standard genome sequencing and annotation.</title>
        <authorList>
            <consortium name="The Broad Institute Genomics Platform"/>
            <consortium name="The Broad Institute Genome Sequencing Center for Infectious Disease"/>
            <person name="Wu L."/>
            <person name="Ma J."/>
        </authorList>
    </citation>
    <scope>NUCLEOTIDE SEQUENCE [LARGE SCALE GENOMIC DNA]</scope>
    <source>
        <strain evidence="5">CCUG 56698</strain>
    </source>
</reference>
<evidence type="ECO:0000256" key="1">
    <source>
        <dbReference type="SAM" id="MobiDB-lite"/>
    </source>
</evidence>
<feature type="transmembrane region" description="Helical" evidence="2">
    <location>
        <begin position="109"/>
        <end position="133"/>
    </location>
</feature>
<keyword evidence="2" id="KW-0472">Membrane</keyword>
<dbReference type="InterPro" id="IPR021878">
    <property type="entry name" value="TgpA_N"/>
</dbReference>
<feature type="region of interest" description="Disordered" evidence="1">
    <location>
        <begin position="681"/>
        <end position="703"/>
    </location>
</feature>
<evidence type="ECO:0000259" key="3">
    <source>
        <dbReference type="SMART" id="SM00460"/>
    </source>
</evidence>
<gene>
    <name evidence="4" type="ORF">ACFQWG_10955</name>
</gene>
<accession>A0ABW2SQH1</accession>
<dbReference type="Pfam" id="PF01841">
    <property type="entry name" value="Transglut_core"/>
    <property type="match status" value="1"/>
</dbReference>
<keyword evidence="5" id="KW-1185">Reference proteome</keyword>
<name>A0ABW2SQH1_9ACTO</name>
<keyword evidence="2" id="KW-1133">Transmembrane helix</keyword>
<feature type="transmembrane region" description="Helical" evidence="2">
    <location>
        <begin position="42"/>
        <end position="60"/>
    </location>
</feature>
<feature type="transmembrane region" description="Helical" evidence="2">
    <location>
        <begin position="196"/>
        <end position="218"/>
    </location>
</feature>
<evidence type="ECO:0000256" key="2">
    <source>
        <dbReference type="SAM" id="Phobius"/>
    </source>
</evidence>
<dbReference type="Pfam" id="PF11992">
    <property type="entry name" value="TgpA_N"/>
    <property type="match status" value="1"/>
</dbReference>
<feature type="transmembrane region" description="Helical" evidence="2">
    <location>
        <begin position="140"/>
        <end position="163"/>
    </location>
</feature>
<dbReference type="RefSeq" id="WP_380975245.1">
    <property type="nucleotide sequence ID" value="NZ_JBHTEF010000001.1"/>
</dbReference>
<comment type="caution">
    <text evidence="4">The sequence shown here is derived from an EMBL/GenBank/DDBJ whole genome shotgun (WGS) entry which is preliminary data.</text>
</comment>
<protein>
    <submittedName>
        <fullName evidence="4">TransglutaminaseTgpA domain-containing protein</fullName>
    </submittedName>
</protein>
<dbReference type="InterPro" id="IPR002931">
    <property type="entry name" value="Transglutaminase-like"/>
</dbReference>